<dbReference type="Proteomes" id="UP001295469">
    <property type="component" value="Chromosome C02"/>
</dbReference>
<dbReference type="EMBL" id="HG994366">
    <property type="protein sequence ID" value="CAF1906631.1"/>
    <property type="molecule type" value="Genomic_DNA"/>
</dbReference>
<accession>A0A816K2Z1</accession>
<name>A0A816K2Z1_BRANA</name>
<sequence>MRRGRPIRKWKRICSSSRRTIVRLVFQCCEAKSHSKGFKLHGTVGDFLEPMEKRLFEIMMKKDSHSSYSKILKPIVGSEVIFMVGPVMNVLWDQATNEFYGKFSESVDTHVLLLVTTVNTKHICVDRLIETRDSEDIFLKAIMELGRGQVIIKMLNLKVSNKMIKENKVSRKQRVEKSEEEYGRKKDYEEAIFK</sequence>
<evidence type="ECO:0000313" key="2">
    <source>
        <dbReference type="EMBL" id="CAF1906631.1"/>
    </source>
</evidence>
<proteinExistence type="predicted"/>
<protein>
    <submittedName>
        <fullName evidence="2">(rape) hypothetical protein</fullName>
    </submittedName>
</protein>
<gene>
    <name evidence="2" type="ORF">DARMORV10_C02P26840.1</name>
</gene>
<reference evidence="2" key="1">
    <citation type="submission" date="2021-01" db="EMBL/GenBank/DDBJ databases">
        <authorList>
            <consortium name="Genoscope - CEA"/>
            <person name="William W."/>
        </authorList>
    </citation>
    <scope>NUCLEOTIDE SEQUENCE</scope>
</reference>
<feature type="region of interest" description="Disordered" evidence="1">
    <location>
        <begin position="175"/>
        <end position="194"/>
    </location>
</feature>
<organism evidence="2">
    <name type="scientific">Brassica napus</name>
    <name type="common">Rape</name>
    <dbReference type="NCBI Taxonomy" id="3708"/>
    <lineage>
        <taxon>Eukaryota</taxon>
        <taxon>Viridiplantae</taxon>
        <taxon>Streptophyta</taxon>
        <taxon>Embryophyta</taxon>
        <taxon>Tracheophyta</taxon>
        <taxon>Spermatophyta</taxon>
        <taxon>Magnoliopsida</taxon>
        <taxon>eudicotyledons</taxon>
        <taxon>Gunneridae</taxon>
        <taxon>Pentapetalae</taxon>
        <taxon>rosids</taxon>
        <taxon>malvids</taxon>
        <taxon>Brassicales</taxon>
        <taxon>Brassicaceae</taxon>
        <taxon>Brassiceae</taxon>
        <taxon>Brassica</taxon>
    </lineage>
</organism>
<dbReference type="AlphaFoldDB" id="A0A816K2Z1"/>
<evidence type="ECO:0000256" key="1">
    <source>
        <dbReference type="SAM" id="MobiDB-lite"/>
    </source>
</evidence>